<dbReference type="OrthoDB" id="9806524at2"/>
<evidence type="ECO:0000313" key="2">
    <source>
        <dbReference type="Proteomes" id="UP000001693"/>
    </source>
</evidence>
<reference evidence="1 2" key="1">
    <citation type="submission" date="2008-03" db="EMBL/GenBank/DDBJ databases">
        <title>Complete sequence of Leptothrix cholodnii SP-6.</title>
        <authorList>
            <consortium name="US DOE Joint Genome Institute"/>
            <person name="Copeland A."/>
            <person name="Lucas S."/>
            <person name="Lapidus A."/>
            <person name="Glavina del Rio T."/>
            <person name="Dalin E."/>
            <person name="Tice H."/>
            <person name="Bruce D."/>
            <person name="Goodwin L."/>
            <person name="Pitluck S."/>
            <person name="Chertkov O."/>
            <person name="Brettin T."/>
            <person name="Detter J.C."/>
            <person name="Han C."/>
            <person name="Kuske C.R."/>
            <person name="Schmutz J."/>
            <person name="Larimer F."/>
            <person name="Land M."/>
            <person name="Hauser L."/>
            <person name="Kyrpides N."/>
            <person name="Lykidis A."/>
            <person name="Emerson D."/>
            <person name="Richardson P."/>
        </authorList>
    </citation>
    <scope>NUCLEOTIDE SEQUENCE [LARGE SCALE GENOMIC DNA]</scope>
    <source>
        <strain evidence="2">ATCC 51168 / LMG 8142 / SP-6</strain>
    </source>
</reference>
<gene>
    <name evidence="1" type="ordered locus">Lcho_2386</name>
</gene>
<keyword evidence="2" id="KW-1185">Reference proteome</keyword>
<evidence type="ECO:0000313" key="1">
    <source>
        <dbReference type="EMBL" id="ACB34651.1"/>
    </source>
</evidence>
<dbReference type="RefSeq" id="WP_012347407.1">
    <property type="nucleotide sequence ID" value="NC_010524.1"/>
</dbReference>
<protein>
    <submittedName>
        <fullName evidence="1">SapC family protein</fullName>
    </submittedName>
</protein>
<dbReference type="InterPro" id="IPR010836">
    <property type="entry name" value="SapC"/>
</dbReference>
<dbReference type="eggNOG" id="COG1262">
    <property type="taxonomic scope" value="Bacteria"/>
</dbReference>
<dbReference type="Pfam" id="PF07277">
    <property type="entry name" value="SapC"/>
    <property type="match status" value="1"/>
</dbReference>
<proteinExistence type="predicted"/>
<sequence precursor="true">MTQTNNNDATVTAAAAAQAAPARSNGIYRNLVLLDRKRHAGKRVKPVNDWLFARDLNAVPLTTIEFAEVAREFPIGFIPAPPDANGKARVAPVVMLGLRERQNLVIGDDGRWGGRSLPAVLRRYPFAYVRTQPEQLSLVIDEAYEGLNDSEGELLLTEAGEPTDYLQSVMRFLDRFETEQQRTEALCERLVALNLLRGAEIKGELANGEHINATGFFMVDEEKLAKLPDADVLALHRSGALALLHAHLVSMGQFNALAQRLGAR</sequence>
<dbReference type="HOGENOM" id="CLU_074824_1_1_4"/>
<dbReference type="KEGG" id="lch:Lcho_2386"/>
<accession>B1Y4T8</accession>
<dbReference type="AlphaFoldDB" id="B1Y4T8"/>
<dbReference type="STRING" id="395495.Lcho_2386"/>
<organism evidence="1 2">
    <name type="scientific">Leptothrix cholodnii (strain ATCC 51168 / LMG 8142 / SP-6)</name>
    <name type="common">Leptothrix discophora (strain SP-6)</name>
    <dbReference type="NCBI Taxonomy" id="395495"/>
    <lineage>
        <taxon>Bacteria</taxon>
        <taxon>Pseudomonadati</taxon>
        <taxon>Pseudomonadota</taxon>
        <taxon>Betaproteobacteria</taxon>
        <taxon>Burkholderiales</taxon>
        <taxon>Sphaerotilaceae</taxon>
        <taxon>Leptothrix</taxon>
    </lineage>
</organism>
<dbReference type="Proteomes" id="UP000001693">
    <property type="component" value="Chromosome"/>
</dbReference>
<dbReference type="EMBL" id="CP001013">
    <property type="protein sequence ID" value="ACB34651.1"/>
    <property type="molecule type" value="Genomic_DNA"/>
</dbReference>
<name>B1Y4T8_LEPCP</name>